<dbReference type="Pfam" id="PF21274">
    <property type="entry name" value="Rng_hyd_C"/>
    <property type="match status" value="1"/>
</dbReference>
<keyword evidence="2" id="KW-0274">FAD</keyword>
<dbReference type="AlphaFoldDB" id="A0A0D2EJJ3"/>
<dbReference type="Proteomes" id="UP000054342">
    <property type="component" value="Unassembled WGS sequence"/>
</dbReference>
<sequence length="615" mass="68711">MGKTNGNVQHVETLPKGTVLIAGGGPVGLLVAKVLSHYGVKSVLFERNKTTTRWPKMDLTNARSMEIFRRLGLSEGLRELGVPAHIDQPVLISSGMSAKEPITKWDLPGVDRFRQQIQENNDGTRPLEPWQRISQVLFEKWLKTICDADPLISVRFGWKVEHIEEHPQHVQSTVVNVDSGETFTFVADYVVGCDGASSRTRQSMGFPLDGGPIPACVLLVHFKSTDVTRIHKQGQFWHIFLAGPPGELRGAIISQDEKDTWTTHLFLPMEADTDSITSEQAVYRVLGGLYDRFPIKIDEILVRSTWRPNIAVARQWSSQHSRVLIAGDAAHQNIPTGGYGMNMGIGDAYNLGWKLAAVINGYAGTAFLESYEAERRPVALRSVEHSGVHFDVHGQMKEIFADGDPCRIDQDTEEGRALRQRIRSHYQTHDGENKDLGIEMDHRYQSRVVILDQAGKGPEWLASQYTPSTWPGARAPHFFLSDSTPVFDHFGKDWTLLCFSAERCRQELLMDAAACSSIPLTYVNLAGETLAKKLYEKPLILIRPDEHVAWRGNEVQSQKDAEEILNTVVGKTGVGARIEAREKVATKPDEAFTTTVGLTTQVDTFEMEKMGDFQR</sequence>
<dbReference type="NCBIfam" id="NF004780">
    <property type="entry name" value="PRK06126.1"/>
    <property type="match status" value="1"/>
</dbReference>
<evidence type="ECO:0000313" key="6">
    <source>
        <dbReference type="Proteomes" id="UP000054342"/>
    </source>
</evidence>
<dbReference type="PRINTS" id="PR00420">
    <property type="entry name" value="RNGMNOXGNASE"/>
</dbReference>
<dbReference type="PANTHER" id="PTHR43004:SF21">
    <property type="entry name" value="FAD-BINDING DOMAIN-CONTAINING PROTEIN-RELATED"/>
    <property type="match status" value="1"/>
</dbReference>
<dbReference type="InterPro" id="IPR036188">
    <property type="entry name" value="FAD/NAD-bd_sf"/>
</dbReference>
<dbReference type="RefSeq" id="XP_013316162.1">
    <property type="nucleotide sequence ID" value="XM_013460708.1"/>
</dbReference>
<evidence type="ECO:0000256" key="2">
    <source>
        <dbReference type="ARBA" id="ARBA00022827"/>
    </source>
</evidence>
<dbReference type="SUPFAM" id="SSF51905">
    <property type="entry name" value="FAD/NAD(P)-binding domain"/>
    <property type="match status" value="1"/>
</dbReference>
<dbReference type="PANTHER" id="PTHR43004">
    <property type="entry name" value="TRK SYSTEM POTASSIUM UPTAKE PROTEIN"/>
    <property type="match status" value="1"/>
</dbReference>
<evidence type="ECO:0000259" key="4">
    <source>
        <dbReference type="Pfam" id="PF01494"/>
    </source>
</evidence>
<dbReference type="GO" id="GO:0071949">
    <property type="term" value="F:FAD binding"/>
    <property type="evidence" value="ECO:0007669"/>
    <property type="project" value="InterPro"/>
</dbReference>
<dbReference type="Gene3D" id="3.30.9.10">
    <property type="entry name" value="D-Amino Acid Oxidase, subunit A, domain 2"/>
    <property type="match status" value="1"/>
</dbReference>
<evidence type="ECO:0000313" key="5">
    <source>
        <dbReference type="EMBL" id="KIW55578.1"/>
    </source>
</evidence>
<dbReference type="OrthoDB" id="2096480at2759"/>
<keyword evidence="1" id="KW-0285">Flavoprotein</keyword>
<dbReference type="InterPro" id="IPR002938">
    <property type="entry name" value="FAD-bd"/>
</dbReference>
<feature type="domain" description="FAD-binding" evidence="4">
    <location>
        <begin position="18"/>
        <end position="384"/>
    </location>
</feature>
<reference evidence="5 6" key="1">
    <citation type="submission" date="2015-01" db="EMBL/GenBank/DDBJ databases">
        <title>The Genome Sequence of Exophiala xenobiotica CBS118157.</title>
        <authorList>
            <consortium name="The Broad Institute Genomics Platform"/>
            <person name="Cuomo C."/>
            <person name="de Hoog S."/>
            <person name="Gorbushina A."/>
            <person name="Stielow B."/>
            <person name="Teixiera M."/>
            <person name="Abouelleil A."/>
            <person name="Chapman S.B."/>
            <person name="Priest M."/>
            <person name="Young S.K."/>
            <person name="Wortman J."/>
            <person name="Nusbaum C."/>
            <person name="Birren B."/>
        </authorList>
    </citation>
    <scope>NUCLEOTIDE SEQUENCE [LARGE SCALE GENOMIC DNA]</scope>
    <source>
        <strain evidence="5 6">CBS 118157</strain>
    </source>
</reference>
<dbReference type="Pfam" id="PF01494">
    <property type="entry name" value="FAD_binding_3"/>
    <property type="match status" value="1"/>
</dbReference>
<evidence type="ECO:0000256" key="1">
    <source>
        <dbReference type="ARBA" id="ARBA00022630"/>
    </source>
</evidence>
<dbReference type="STRING" id="348802.A0A0D2EJJ3"/>
<name>A0A0D2EJJ3_9EURO</name>
<dbReference type="EMBL" id="KN847319">
    <property type="protein sequence ID" value="KIW55578.1"/>
    <property type="molecule type" value="Genomic_DNA"/>
</dbReference>
<accession>A0A0D2EJJ3</accession>
<keyword evidence="6" id="KW-1185">Reference proteome</keyword>
<gene>
    <name evidence="5" type="ORF">PV05_04310</name>
</gene>
<dbReference type="GO" id="GO:0016709">
    <property type="term" value="F:oxidoreductase activity, acting on paired donors, with incorporation or reduction of molecular oxygen, NAD(P)H as one donor, and incorporation of one atom of oxygen"/>
    <property type="evidence" value="ECO:0007669"/>
    <property type="project" value="UniProtKB-ARBA"/>
</dbReference>
<protein>
    <recommendedName>
        <fullName evidence="4">FAD-binding domain-containing protein</fullName>
    </recommendedName>
</protein>
<dbReference type="HOGENOM" id="CLU_009665_14_2_1"/>
<keyword evidence="3" id="KW-0560">Oxidoreductase</keyword>
<proteinExistence type="predicted"/>
<evidence type="ECO:0000256" key="3">
    <source>
        <dbReference type="ARBA" id="ARBA00023002"/>
    </source>
</evidence>
<dbReference type="Gene3D" id="3.50.50.60">
    <property type="entry name" value="FAD/NAD(P)-binding domain"/>
    <property type="match status" value="1"/>
</dbReference>
<organism evidence="5 6">
    <name type="scientific">Exophiala xenobiotica</name>
    <dbReference type="NCBI Taxonomy" id="348802"/>
    <lineage>
        <taxon>Eukaryota</taxon>
        <taxon>Fungi</taxon>
        <taxon>Dikarya</taxon>
        <taxon>Ascomycota</taxon>
        <taxon>Pezizomycotina</taxon>
        <taxon>Eurotiomycetes</taxon>
        <taxon>Chaetothyriomycetidae</taxon>
        <taxon>Chaetothyriales</taxon>
        <taxon>Herpotrichiellaceae</taxon>
        <taxon>Exophiala</taxon>
    </lineage>
</organism>
<dbReference type="InterPro" id="IPR050641">
    <property type="entry name" value="RIFMO-like"/>
</dbReference>
<dbReference type="Gene3D" id="3.40.30.120">
    <property type="match status" value="1"/>
</dbReference>
<dbReference type="GeneID" id="25326218"/>